<evidence type="ECO:0000256" key="9">
    <source>
        <dbReference type="RuleBase" id="RU363036"/>
    </source>
</evidence>
<comment type="catalytic activity">
    <reaction evidence="7 8">
        <text>tRNA(Trp) + L-tryptophan + ATP = L-tryptophyl-tRNA(Trp) + AMP + diphosphate + H(+)</text>
        <dbReference type="Rhea" id="RHEA:24080"/>
        <dbReference type="Rhea" id="RHEA-COMP:9671"/>
        <dbReference type="Rhea" id="RHEA-COMP:9705"/>
        <dbReference type="ChEBI" id="CHEBI:15378"/>
        <dbReference type="ChEBI" id="CHEBI:30616"/>
        <dbReference type="ChEBI" id="CHEBI:33019"/>
        <dbReference type="ChEBI" id="CHEBI:57912"/>
        <dbReference type="ChEBI" id="CHEBI:78442"/>
        <dbReference type="ChEBI" id="CHEBI:78535"/>
        <dbReference type="ChEBI" id="CHEBI:456215"/>
        <dbReference type="EC" id="6.1.1.2"/>
    </reaction>
</comment>
<dbReference type="AlphaFoldDB" id="A0A084U4F6"/>
<keyword evidence="5 8" id="KW-0648">Protein biosynthesis</keyword>
<feature type="binding site" evidence="8">
    <location>
        <begin position="17"/>
        <end position="18"/>
    </location>
    <ligand>
        <name>ATP</name>
        <dbReference type="ChEBI" id="CHEBI:30616"/>
    </ligand>
</feature>
<gene>
    <name evidence="8 10" type="primary">trpS</name>
    <name evidence="10" type="ORF">P271_704</name>
</gene>
<dbReference type="Pfam" id="PF00579">
    <property type="entry name" value="tRNA-synt_1b"/>
    <property type="match status" value="1"/>
</dbReference>
<keyword evidence="4 8" id="KW-0067">ATP-binding</keyword>
<dbReference type="Gene3D" id="3.40.50.620">
    <property type="entry name" value="HUPs"/>
    <property type="match status" value="1"/>
</dbReference>
<organism evidence="10 11">
    <name type="scientific">Malacoplasma iowae DK-CPA</name>
    <dbReference type="NCBI Taxonomy" id="1394179"/>
    <lineage>
        <taxon>Bacteria</taxon>
        <taxon>Bacillati</taxon>
        <taxon>Mycoplasmatota</taxon>
        <taxon>Mycoplasmoidales</taxon>
        <taxon>Mycoplasmoidaceae</taxon>
        <taxon>Malacoplasma</taxon>
    </lineage>
</organism>
<dbReference type="Gene3D" id="1.10.240.10">
    <property type="entry name" value="Tyrosyl-Transfer RNA Synthetase"/>
    <property type="match status" value="1"/>
</dbReference>
<keyword evidence="11" id="KW-1185">Reference proteome</keyword>
<proteinExistence type="inferred from homology"/>
<dbReference type="InterPro" id="IPR014729">
    <property type="entry name" value="Rossmann-like_a/b/a_fold"/>
</dbReference>
<dbReference type="GO" id="GO:0006436">
    <property type="term" value="P:tryptophanyl-tRNA aminoacylation"/>
    <property type="evidence" value="ECO:0007669"/>
    <property type="project" value="UniProtKB-UniRule"/>
</dbReference>
<feature type="binding site" evidence="8">
    <location>
        <begin position="200"/>
        <end position="204"/>
    </location>
    <ligand>
        <name>ATP</name>
        <dbReference type="ChEBI" id="CHEBI:30616"/>
    </ligand>
</feature>
<dbReference type="InterPro" id="IPR002306">
    <property type="entry name" value="Trp-tRNA-ligase"/>
</dbReference>
<dbReference type="EC" id="6.1.1.2" evidence="8"/>
<evidence type="ECO:0000256" key="2">
    <source>
        <dbReference type="ARBA" id="ARBA00022598"/>
    </source>
</evidence>
<dbReference type="InterPro" id="IPR024109">
    <property type="entry name" value="Trp-tRNA-ligase_bac-type"/>
</dbReference>
<dbReference type="GeneID" id="96866694"/>
<keyword evidence="8" id="KW-0963">Cytoplasm</keyword>
<keyword evidence="6 8" id="KW-0030">Aminoacyl-tRNA synthetase</keyword>
<dbReference type="NCBIfam" id="TIGR00233">
    <property type="entry name" value="trpS"/>
    <property type="match status" value="1"/>
</dbReference>
<protein>
    <recommendedName>
        <fullName evidence="8">Tryptophan--tRNA ligase</fullName>
        <ecNumber evidence="8">6.1.1.2</ecNumber>
    </recommendedName>
    <alternativeName>
        <fullName evidence="8">Tryptophanyl-tRNA synthetase</fullName>
        <shortName evidence="8">TrpRS</shortName>
    </alternativeName>
</protein>
<feature type="short sequence motif" description="'KMSKS' region" evidence="8">
    <location>
        <begin position="200"/>
        <end position="204"/>
    </location>
</feature>
<comment type="caution">
    <text evidence="10">The sequence shown here is derived from an EMBL/GenBank/DDBJ whole genome shotgun (WGS) entry which is preliminary data.</text>
</comment>
<keyword evidence="3 8" id="KW-0547">Nucleotide-binding</keyword>
<dbReference type="Proteomes" id="UP000028523">
    <property type="component" value="Unassembled WGS sequence"/>
</dbReference>
<feature type="binding site" evidence="8">
    <location>
        <begin position="151"/>
        <end position="153"/>
    </location>
    <ligand>
        <name>ATP</name>
        <dbReference type="ChEBI" id="CHEBI:30616"/>
    </ligand>
</feature>
<evidence type="ECO:0000256" key="1">
    <source>
        <dbReference type="ARBA" id="ARBA00005594"/>
    </source>
</evidence>
<dbReference type="GO" id="GO:0004830">
    <property type="term" value="F:tryptophan-tRNA ligase activity"/>
    <property type="evidence" value="ECO:0007669"/>
    <property type="project" value="UniProtKB-UniRule"/>
</dbReference>
<evidence type="ECO:0000256" key="4">
    <source>
        <dbReference type="ARBA" id="ARBA00022840"/>
    </source>
</evidence>
<dbReference type="EMBL" id="AWQU01000058">
    <property type="protein sequence ID" value="KFB07842.1"/>
    <property type="molecule type" value="Genomic_DNA"/>
</dbReference>
<dbReference type="HAMAP" id="MF_00140_B">
    <property type="entry name" value="Trp_tRNA_synth_B"/>
    <property type="match status" value="1"/>
</dbReference>
<evidence type="ECO:0000256" key="5">
    <source>
        <dbReference type="ARBA" id="ARBA00022917"/>
    </source>
</evidence>
<sequence>MKIIVSGIQSTNSLTLGNYLGALKNFVDMQNEENKLFVFIADLHSITVNFSPELLKENRRSTACLYKACGLDFKKNYVFYQSSVIEHSHLSYLLICHTYLGELNRMTQFKDKSQKMTLSNQTQNIPAGLLYYPTLMAADILLYDADIVPVGKDQKQHLELTRDIAIRFNKKYKDDFFKIPNFFTKENGNKIMDLQNPEIKMSKSNENTKGTIFLLEPLDSIRKKIMAAKTDSLNKVNFDWENQPGVTNLLTIYSALTDTNIESIVQKYDGKNYGEFKKDLADIVCSKLEIIQNNYNKIIKDKQIDEELKINGTKCKEIANKKIKQIHKLLGLDSE</sequence>
<dbReference type="InterPro" id="IPR050203">
    <property type="entry name" value="Trp-tRNA_synthetase"/>
</dbReference>
<keyword evidence="2 8" id="KW-0436">Ligase</keyword>
<dbReference type="GO" id="GO:0005524">
    <property type="term" value="F:ATP binding"/>
    <property type="evidence" value="ECO:0007669"/>
    <property type="project" value="UniProtKB-UniRule"/>
</dbReference>
<dbReference type="PANTHER" id="PTHR43766">
    <property type="entry name" value="TRYPTOPHAN--TRNA LIGASE, MITOCHONDRIAL"/>
    <property type="match status" value="1"/>
</dbReference>
<comment type="subcellular location">
    <subcellularLocation>
        <location evidence="8">Cytoplasm</location>
    </subcellularLocation>
</comment>
<feature type="binding site" evidence="8">
    <location>
        <begin position="9"/>
        <end position="11"/>
    </location>
    <ligand>
        <name>ATP</name>
        <dbReference type="ChEBI" id="CHEBI:30616"/>
    </ligand>
</feature>
<evidence type="ECO:0000256" key="8">
    <source>
        <dbReference type="HAMAP-Rule" id="MF_00140"/>
    </source>
</evidence>
<evidence type="ECO:0000313" key="10">
    <source>
        <dbReference type="EMBL" id="KFB07842.1"/>
    </source>
</evidence>
<evidence type="ECO:0000256" key="6">
    <source>
        <dbReference type="ARBA" id="ARBA00023146"/>
    </source>
</evidence>
<feature type="short sequence motif" description="'HIGH' region" evidence="8">
    <location>
        <begin position="10"/>
        <end position="18"/>
    </location>
</feature>
<accession>A0A084U4F6</accession>
<dbReference type="InterPro" id="IPR002305">
    <property type="entry name" value="aa-tRNA-synth_Ic"/>
</dbReference>
<evidence type="ECO:0000256" key="7">
    <source>
        <dbReference type="ARBA" id="ARBA00049929"/>
    </source>
</evidence>
<dbReference type="GO" id="GO:0005829">
    <property type="term" value="C:cytosol"/>
    <property type="evidence" value="ECO:0007669"/>
    <property type="project" value="TreeGrafter"/>
</dbReference>
<dbReference type="PRINTS" id="PR01039">
    <property type="entry name" value="TRNASYNTHTRP"/>
</dbReference>
<comment type="function">
    <text evidence="8">Catalyzes the attachment of tryptophan to tRNA(Trp).</text>
</comment>
<feature type="binding site" evidence="8">
    <location>
        <position position="139"/>
    </location>
    <ligand>
        <name>L-tryptophan</name>
        <dbReference type="ChEBI" id="CHEBI:57912"/>
    </ligand>
</feature>
<feature type="binding site" evidence="8">
    <location>
        <position position="191"/>
    </location>
    <ligand>
        <name>ATP</name>
        <dbReference type="ChEBI" id="CHEBI:30616"/>
    </ligand>
</feature>
<name>A0A084U4F6_MALIO</name>
<comment type="similarity">
    <text evidence="1 8 9">Belongs to the class-I aminoacyl-tRNA synthetase family.</text>
</comment>
<dbReference type="CDD" id="cd00806">
    <property type="entry name" value="TrpRS_core"/>
    <property type="match status" value="1"/>
</dbReference>
<dbReference type="PANTHER" id="PTHR43766:SF1">
    <property type="entry name" value="TRYPTOPHAN--TRNA LIGASE, MITOCHONDRIAL"/>
    <property type="match status" value="1"/>
</dbReference>
<reference evidence="10 11" key="1">
    <citation type="journal article" date="2014" name="PLoS ONE">
        <title>Reduction of Hydrogen Peroxide Accumulation and Toxicity by a Catalase from Mycoplasma iowae.</title>
        <authorList>
            <person name="Pritchard R.E."/>
            <person name="Prassinos A.J."/>
            <person name="Osborne J.D."/>
            <person name="Raviv Z."/>
            <person name="Balish M.F."/>
        </authorList>
    </citation>
    <scope>NUCLEOTIDE SEQUENCE [LARGE SCALE GENOMIC DNA]</scope>
    <source>
        <strain evidence="10 11">DK-CPA</strain>
    </source>
</reference>
<dbReference type="SUPFAM" id="SSF52374">
    <property type="entry name" value="Nucleotidylyl transferase"/>
    <property type="match status" value="1"/>
</dbReference>
<comment type="subunit">
    <text evidence="8">Homodimer.</text>
</comment>
<dbReference type="RefSeq" id="WP_004025487.1">
    <property type="nucleotide sequence ID" value="NZ_AWQU01000058.1"/>
</dbReference>
<evidence type="ECO:0000313" key="11">
    <source>
        <dbReference type="Proteomes" id="UP000028523"/>
    </source>
</evidence>
<dbReference type="FunFam" id="1.10.240.10:FF:000002">
    <property type="entry name" value="Tryptophan--tRNA ligase"/>
    <property type="match status" value="1"/>
</dbReference>
<evidence type="ECO:0000256" key="3">
    <source>
        <dbReference type="ARBA" id="ARBA00022741"/>
    </source>
</evidence>